<organism evidence="3 4">
    <name type="scientific">Faecalitalea cylindroides</name>
    <dbReference type="NCBI Taxonomy" id="39483"/>
    <lineage>
        <taxon>Bacteria</taxon>
        <taxon>Bacillati</taxon>
        <taxon>Bacillota</taxon>
        <taxon>Erysipelotrichia</taxon>
        <taxon>Erysipelotrichales</taxon>
        <taxon>Erysipelotrichaceae</taxon>
        <taxon>Faecalitalea</taxon>
    </lineage>
</organism>
<proteinExistence type="predicted"/>
<dbReference type="Pfam" id="PF07355">
    <property type="entry name" value="GRDB"/>
    <property type="match status" value="1"/>
</dbReference>
<name>A0A1Y4LZ63_9FIRM</name>
<keyword evidence="4" id="KW-1185">Reference proteome</keyword>
<protein>
    <submittedName>
        <fullName evidence="3">Proline reductase</fullName>
    </submittedName>
</protein>
<evidence type="ECO:0000256" key="2">
    <source>
        <dbReference type="ARBA" id="ARBA00023002"/>
    </source>
</evidence>
<keyword evidence="1" id="KW-0712">Selenocysteine</keyword>
<evidence type="ECO:0000313" key="4">
    <source>
        <dbReference type="Proteomes" id="UP000195447"/>
    </source>
</evidence>
<dbReference type="GO" id="GO:0050485">
    <property type="term" value="F:oxidoreductase activity, acting on X-H and Y-H to form an X-Y bond, with a disulfide as acceptor"/>
    <property type="evidence" value="ECO:0007669"/>
    <property type="project" value="InterPro"/>
</dbReference>
<dbReference type="AlphaFoldDB" id="A0A1Y4LZ63"/>
<dbReference type="InterPro" id="IPR010187">
    <property type="entry name" value="Various_sel_PB"/>
</dbReference>
<dbReference type="NCBIfam" id="NF041545">
    <property type="entry name" value="GrdB_like_no_Se"/>
    <property type="match status" value="1"/>
</dbReference>
<keyword evidence="2" id="KW-0560">Oxidoreductase</keyword>
<comment type="caution">
    <text evidence="3">The sequence shown here is derived from an EMBL/GenBank/DDBJ whole genome shotgun (WGS) entry which is preliminary data.</text>
</comment>
<evidence type="ECO:0000313" key="3">
    <source>
        <dbReference type="EMBL" id="OUP61886.1"/>
    </source>
</evidence>
<dbReference type="InterPro" id="IPR048083">
    <property type="entry name" value="GrdB-like"/>
</dbReference>
<evidence type="ECO:0000256" key="1">
    <source>
        <dbReference type="ARBA" id="ARBA00022933"/>
    </source>
</evidence>
<dbReference type="RefSeq" id="WP_087157983.1">
    <property type="nucleotide sequence ID" value="NZ_CALVGX010000002.1"/>
</dbReference>
<accession>A0A1Y4LZ63</accession>
<gene>
    <name evidence="3" type="ORF">B5F14_00420</name>
</gene>
<sequence length="173" mass="18823">MKVMMIFDQTQAGLGGKESPDLPMGGKPMAIGSCGMFQRFMDQNDGKVIATLWCGDGTFKEDTEKNAKKFAAMAKKFQPDVVICGPCFNYAGYGLMAAKTALTINELVGIPAFAIMSKECEQAIEEYKDKVTILKMPKKGGTGLNEALSEMCQFAKMLVDKADTTAFKAEHAY</sequence>
<dbReference type="Proteomes" id="UP000195447">
    <property type="component" value="Unassembled WGS sequence"/>
</dbReference>
<reference evidence="4" key="1">
    <citation type="submission" date="2017-04" db="EMBL/GenBank/DDBJ databases">
        <title>Function of individual gut microbiota members based on whole genome sequencing of pure cultures obtained from chicken caecum.</title>
        <authorList>
            <person name="Medvecky M."/>
            <person name="Cejkova D."/>
            <person name="Polansky O."/>
            <person name="Karasova D."/>
            <person name="Kubasova T."/>
            <person name="Cizek A."/>
            <person name="Rychlik I."/>
        </authorList>
    </citation>
    <scope>NUCLEOTIDE SEQUENCE [LARGE SCALE GENOMIC DNA]</scope>
    <source>
        <strain evidence="4">An178</strain>
    </source>
</reference>
<dbReference type="EMBL" id="NFKM01000001">
    <property type="protein sequence ID" value="OUP61886.1"/>
    <property type="molecule type" value="Genomic_DNA"/>
</dbReference>